<evidence type="ECO:0000313" key="14">
    <source>
        <dbReference type="Proteomes" id="UP000614601"/>
    </source>
</evidence>
<evidence type="ECO:0000256" key="5">
    <source>
        <dbReference type="ARBA" id="ARBA00022490"/>
    </source>
</evidence>
<comment type="caution">
    <text evidence="13">The sequence shown here is derived from an EMBL/GenBank/DDBJ whole genome shotgun (WGS) entry which is preliminary data.</text>
</comment>
<dbReference type="OrthoDB" id="272687at2759"/>
<evidence type="ECO:0000259" key="12">
    <source>
        <dbReference type="Pfam" id="PF11527"/>
    </source>
</evidence>
<evidence type="ECO:0000256" key="10">
    <source>
        <dbReference type="SAM" id="Coils"/>
    </source>
</evidence>
<organism evidence="13 14">
    <name type="scientific">Bursaphelenchus okinawaensis</name>
    <dbReference type="NCBI Taxonomy" id="465554"/>
    <lineage>
        <taxon>Eukaryota</taxon>
        <taxon>Metazoa</taxon>
        <taxon>Ecdysozoa</taxon>
        <taxon>Nematoda</taxon>
        <taxon>Chromadorea</taxon>
        <taxon>Rhabditida</taxon>
        <taxon>Tylenchina</taxon>
        <taxon>Tylenchomorpha</taxon>
        <taxon>Aphelenchoidea</taxon>
        <taxon>Aphelenchoididae</taxon>
        <taxon>Bursaphelenchus</taxon>
    </lineage>
</organism>
<feature type="region of interest" description="Disordered" evidence="11">
    <location>
        <begin position="319"/>
        <end position="387"/>
    </location>
</feature>
<dbReference type="EMBL" id="CAJFCW020000005">
    <property type="protein sequence ID" value="CAG9119727.1"/>
    <property type="molecule type" value="Genomic_DNA"/>
</dbReference>
<dbReference type="Gene3D" id="1.20.1520.10">
    <property type="entry name" value="ADP-ribosylation factor-like 2-binding protein, domain"/>
    <property type="match status" value="1"/>
</dbReference>
<evidence type="ECO:0000256" key="3">
    <source>
        <dbReference type="ARBA" id="ARBA00007460"/>
    </source>
</evidence>
<dbReference type="PANTHER" id="PTHR21532:SF0">
    <property type="entry name" value="CILIA- AND FLAGELLA-ASSOCIATED PROTEIN 36"/>
    <property type="match status" value="1"/>
</dbReference>
<dbReference type="GO" id="GO:0005930">
    <property type="term" value="C:axoneme"/>
    <property type="evidence" value="ECO:0007669"/>
    <property type="project" value="TreeGrafter"/>
</dbReference>
<dbReference type="AlphaFoldDB" id="A0A811LAI6"/>
<feature type="compositionally biased region" description="Basic and acidic residues" evidence="11">
    <location>
        <begin position="236"/>
        <end position="252"/>
    </location>
</feature>
<dbReference type="GO" id="GO:0097546">
    <property type="term" value="C:ciliary base"/>
    <property type="evidence" value="ECO:0007669"/>
    <property type="project" value="TreeGrafter"/>
</dbReference>
<dbReference type="Proteomes" id="UP000783686">
    <property type="component" value="Unassembled WGS sequence"/>
</dbReference>
<evidence type="ECO:0000256" key="11">
    <source>
        <dbReference type="SAM" id="MobiDB-lite"/>
    </source>
</evidence>
<comment type="subcellular location">
    <subcellularLocation>
        <location evidence="1">Cell projection</location>
        <location evidence="1">Cilium</location>
    </subcellularLocation>
    <subcellularLocation>
        <location evidence="2">Cytoplasm</location>
    </subcellularLocation>
</comment>
<comment type="similarity">
    <text evidence="3">Belongs to the CFAP36 family.</text>
</comment>
<keyword evidence="6 10" id="KW-0175">Coiled coil</keyword>
<dbReference type="InterPro" id="IPR042541">
    <property type="entry name" value="BART_sf"/>
</dbReference>
<feature type="coiled-coil region" evidence="10">
    <location>
        <begin position="176"/>
        <end position="224"/>
    </location>
</feature>
<dbReference type="PANTHER" id="PTHR21532">
    <property type="entry name" value="PHOSPHODIESTERASE HL"/>
    <property type="match status" value="1"/>
</dbReference>
<evidence type="ECO:0000256" key="7">
    <source>
        <dbReference type="ARBA" id="ARBA00023069"/>
    </source>
</evidence>
<accession>A0A811LAI6</accession>
<gene>
    <name evidence="13" type="ORF">BOKJ2_LOCUS10944</name>
</gene>
<keyword evidence="5" id="KW-0963">Cytoplasm</keyword>
<evidence type="ECO:0000256" key="8">
    <source>
        <dbReference type="ARBA" id="ARBA00023273"/>
    </source>
</evidence>
<evidence type="ECO:0000313" key="13">
    <source>
        <dbReference type="EMBL" id="CAD5224174.1"/>
    </source>
</evidence>
<sequence length="387" mass="44496">MKSLRRRSQSNSRKTKPGFQKFLEFLETDVWKLPTLNFLEKNSILFNQDQAKHELCVQAHENYTELVDALIESYCADSKIEISELVSSLKSQDLTVKLSEKERKLLEPVLAAQDINVFVHLMTRINIELQLQAVKMLEHICGVNPVSFKLSEEEAELFKNLLDEDETERYIIISVLKQSKEEFERDEKLRKALEDAFEASLSEVKELERQRNEEVNQLNHAIAGTESDFKALEIKSESSKKNGKEPAPRRASEAPSMKLNAVKPPLKPSTMSFCEEKTPTSDNKFDFKGLLNKKINEDDEKVKQRAEYLKQQRDKLIEARQKQREKQLIEAAQKNATDRPRTSQAARGALQGSFSKSENSSEMMEARKAIASRIREQVMGQKTESKE</sequence>
<feature type="compositionally biased region" description="Basic and acidic residues" evidence="11">
    <location>
        <begin position="319"/>
        <end position="328"/>
    </location>
</feature>
<dbReference type="InterPro" id="IPR038888">
    <property type="entry name" value="CFAP36"/>
</dbReference>
<feature type="region of interest" description="Disordered" evidence="11">
    <location>
        <begin position="236"/>
        <end position="281"/>
    </location>
</feature>
<feature type="compositionally biased region" description="Basic and acidic residues" evidence="11">
    <location>
        <begin position="364"/>
        <end position="376"/>
    </location>
</feature>
<evidence type="ECO:0000256" key="1">
    <source>
        <dbReference type="ARBA" id="ARBA00004138"/>
    </source>
</evidence>
<name>A0A811LAI6_9BILA</name>
<feature type="domain" description="BART" evidence="12">
    <location>
        <begin position="20"/>
        <end position="130"/>
    </location>
</feature>
<reference evidence="13" key="1">
    <citation type="submission" date="2020-09" db="EMBL/GenBank/DDBJ databases">
        <authorList>
            <person name="Kikuchi T."/>
        </authorList>
    </citation>
    <scope>NUCLEOTIDE SEQUENCE</scope>
    <source>
        <strain evidence="13">SH1</strain>
    </source>
</reference>
<keyword evidence="8" id="KW-0966">Cell projection</keyword>
<dbReference type="InterPro" id="IPR023379">
    <property type="entry name" value="BART_dom"/>
</dbReference>
<evidence type="ECO:0000256" key="6">
    <source>
        <dbReference type="ARBA" id="ARBA00023054"/>
    </source>
</evidence>
<dbReference type="EMBL" id="CAJFDH010000005">
    <property type="protein sequence ID" value="CAD5224174.1"/>
    <property type="molecule type" value="Genomic_DNA"/>
</dbReference>
<dbReference type="Proteomes" id="UP000614601">
    <property type="component" value="Unassembled WGS sequence"/>
</dbReference>
<dbReference type="Pfam" id="PF11527">
    <property type="entry name" value="ARL2_Bind_BART"/>
    <property type="match status" value="1"/>
</dbReference>
<evidence type="ECO:0000256" key="4">
    <source>
        <dbReference type="ARBA" id="ARBA00021815"/>
    </source>
</evidence>
<evidence type="ECO:0000256" key="9">
    <source>
        <dbReference type="ARBA" id="ARBA00031593"/>
    </source>
</evidence>
<proteinExistence type="inferred from homology"/>
<keyword evidence="7" id="KW-0969">Cilium</keyword>
<feature type="compositionally biased region" description="Polar residues" evidence="11">
    <location>
        <begin position="352"/>
        <end position="362"/>
    </location>
</feature>
<protein>
    <recommendedName>
        <fullName evidence="4">Cilia- and flagella-associated protein 36</fullName>
    </recommendedName>
    <alternativeName>
        <fullName evidence="9">Coiled-coil domain-containing protein 104</fullName>
    </alternativeName>
</protein>
<keyword evidence="14" id="KW-1185">Reference proteome</keyword>
<evidence type="ECO:0000256" key="2">
    <source>
        <dbReference type="ARBA" id="ARBA00004496"/>
    </source>
</evidence>